<dbReference type="GO" id="GO:0004540">
    <property type="term" value="F:RNA nuclease activity"/>
    <property type="evidence" value="ECO:0007669"/>
    <property type="project" value="InterPro"/>
</dbReference>
<feature type="domain" description="PIN" evidence="9">
    <location>
        <begin position="9"/>
        <end position="124"/>
    </location>
</feature>
<comment type="cofactor">
    <cofactor evidence="1 8">
        <name>Mg(2+)</name>
        <dbReference type="ChEBI" id="CHEBI:18420"/>
    </cofactor>
</comment>
<dbReference type="GO" id="GO:0000287">
    <property type="term" value="F:magnesium ion binding"/>
    <property type="evidence" value="ECO:0007669"/>
    <property type="project" value="UniProtKB-UniRule"/>
</dbReference>
<evidence type="ECO:0000256" key="1">
    <source>
        <dbReference type="ARBA" id="ARBA00001946"/>
    </source>
</evidence>
<keyword evidence="6 8" id="KW-0460">Magnesium</keyword>
<evidence type="ECO:0000313" key="11">
    <source>
        <dbReference type="Proteomes" id="UP000292408"/>
    </source>
</evidence>
<accession>A0A4V6MCF3</accession>
<evidence type="ECO:0000313" key="10">
    <source>
        <dbReference type="EMBL" id="RZT64369.1"/>
    </source>
</evidence>
<comment type="function">
    <text evidence="8">Toxic component of a toxin-antitoxin (TA) system. An RNase.</text>
</comment>
<dbReference type="Proteomes" id="UP000292408">
    <property type="component" value="Unassembled WGS sequence"/>
</dbReference>
<feature type="binding site" evidence="8">
    <location>
        <position position="9"/>
    </location>
    <ligand>
        <name>Mg(2+)</name>
        <dbReference type="ChEBI" id="CHEBI:18420"/>
    </ligand>
</feature>
<dbReference type="AlphaFoldDB" id="A0A4V6MCF3"/>
<evidence type="ECO:0000256" key="8">
    <source>
        <dbReference type="HAMAP-Rule" id="MF_00265"/>
    </source>
</evidence>
<proteinExistence type="inferred from homology"/>
<dbReference type="SUPFAM" id="SSF88723">
    <property type="entry name" value="PIN domain-like"/>
    <property type="match status" value="1"/>
</dbReference>
<dbReference type="EMBL" id="SGXT01000011">
    <property type="protein sequence ID" value="RZT64369.1"/>
    <property type="molecule type" value="Genomic_DNA"/>
</dbReference>
<reference evidence="10 11" key="1">
    <citation type="journal article" date="2015" name="Stand. Genomic Sci.">
        <title>Genomic Encyclopedia of Bacterial and Archaeal Type Strains, Phase III: the genomes of soil and plant-associated and newly described type strains.</title>
        <authorList>
            <person name="Whitman W.B."/>
            <person name="Woyke T."/>
            <person name="Klenk H.P."/>
            <person name="Zhou Y."/>
            <person name="Lilburn T.G."/>
            <person name="Beck B.J."/>
            <person name="De Vos P."/>
            <person name="Vandamme P."/>
            <person name="Eisen J.A."/>
            <person name="Garrity G."/>
            <person name="Hugenholtz P."/>
            <person name="Kyrpides N.C."/>
        </authorList>
    </citation>
    <scope>NUCLEOTIDE SEQUENCE [LARGE SCALE GENOMIC DNA]</scope>
    <source>
        <strain evidence="10 11">AC4r</strain>
    </source>
</reference>
<name>A0A4V6MCF3_9MICO</name>
<keyword evidence="3 8" id="KW-0540">Nuclease</keyword>
<dbReference type="CDD" id="cd18755">
    <property type="entry name" value="PIN_MtVapC3_VapC21-like"/>
    <property type="match status" value="1"/>
</dbReference>
<feature type="binding site" evidence="8">
    <location>
        <position position="99"/>
    </location>
    <ligand>
        <name>Mg(2+)</name>
        <dbReference type="ChEBI" id="CHEBI:18420"/>
    </ligand>
</feature>
<dbReference type="PANTHER" id="PTHR33653">
    <property type="entry name" value="RIBONUCLEASE VAPC2"/>
    <property type="match status" value="1"/>
</dbReference>
<evidence type="ECO:0000256" key="4">
    <source>
        <dbReference type="ARBA" id="ARBA00022723"/>
    </source>
</evidence>
<evidence type="ECO:0000256" key="7">
    <source>
        <dbReference type="ARBA" id="ARBA00038093"/>
    </source>
</evidence>
<dbReference type="OrthoDB" id="5185254at2"/>
<evidence type="ECO:0000256" key="3">
    <source>
        <dbReference type="ARBA" id="ARBA00022722"/>
    </source>
</evidence>
<dbReference type="InterPro" id="IPR050556">
    <property type="entry name" value="Type_II_TA_system_RNase"/>
</dbReference>
<keyword evidence="2 8" id="KW-1277">Toxin-antitoxin system</keyword>
<comment type="caution">
    <text evidence="10">The sequence shown here is derived from an EMBL/GenBank/DDBJ whole genome shotgun (WGS) entry which is preliminary data.</text>
</comment>
<dbReference type="Pfam" id="PF01850">
    <property type="entry name" value="PIN"/>
    <property type="match status" value="1"/>
</dbReference>
<dbReference type="Gene3D" id="3.40.50.1010">
    <property type="entry name" value="5'-nuclease"/>
    <property type="match status" value="1"/>
</dbReference>
<evidence type="ECO:0000256" key="2">
    <source>
        <dbReference type="ARBA" id="ARBA00022649"/>
    </source>
</evidence>
<sequence>MAVTTWLIDKSAYIRLDSSPDIDLWANRISRGLVHVSGVTRLEIGYSMRSGRDFEIEFGAPPLSLLPVEHLTPGIEERALEIQRALALRGLHRAPSIPDLLIAATAELAGCTVLAVDKDFDIIATETGQPVEWLST</sequence>
<dbReference type="GO" id="GO:0016787">
    <property type="term" value="F:hydrolase activity"/>
    <property type="evidence" value="ECO:0007669"/>
    <property type="project" value="UniProtKB-KW"/>
</dbReference>
<dbReference type="InterPro" id="IPR022907">
    <property type="entry name" value="VapC_family"/>
</dbReference>
<dbReference type="PANTHER" id="PTHR33653:SF1">
    <property type="entry name" value="RIBONUCLEASE VAPC2"/>
    <property type="match status" value="1"/>
</dbReference>
<gene>
    <name evidence="8" type="primary">vapC</name>
    <name evidence="10" type="ORF">EV140_0616</name>
</gene>
<dbReference type="HAMAP" id="MF_00265">
    <property type="entry name" value="VapC_Nob1"/>
    <property type="match status" value="1"/>
</dbReference>
<keyword evidence="4 8" id="KW-0479">Metal-binding</keyword>
<keyword evidence="5 8" id="KW-0378">Hydrolase</keyword>
<dbReference type="RefSeq" id="WP_130280882.1">
    <property type="nucleotide sequence ID" value="NZ_SGXT01000011.1"/>
</dbReference>
<protein>
    <recommendedName>
        <fullName evidence="8">Ribonuclease VapC</fullName>
        <shortName evidence="8">RNase VapC</shortName>
        <ecNumber evidence="8">3.1.-.-</ecNumber>
    </recommendedName>
    <alternativeName>
        <fullName evidence="8">Toxin VapC</fullName>
    </alternativeName>
</protein>
<keyword evidence="11" id="KW-1185">Reference proteome</keyword>
<evidence type="ECO:0000256" key="5">
    <source>
        <dbReference type="ARBA" id="ARBA00022801"/>
    </source>
</evidence>
<evidence type="ECO:0000259" key="9">
    <source>
        <dbReference type="Pfam" id="PF01850"/>
    </source>
</evidence>
<comment type="similarity">
    <text evidence="7 8">Belongs to the PINc/VapC protein family.</text>
</comment>
<organism evidence="10 11">
    <name type="scientific">Microcella alkaliphila</name>
    <dbReference type="NCBI Taxonomy" id="279828"/>
    <lineage>
        <taxon>Bacteria</taxon>
        <taxon>Bacillati</taxon>
        <taxon>Actinomycetota</taxon>
        <taxon>Actinomycetes</taxon>
        <taxon>Micrococcales</taxon>
        <taxon>Microbacteriaceae</taxon>
        <taxon>Microcella</taxon>
    </lineage>
</organism>
<dbReference type="GO" id="GO:0090729">
    <property type="term" value="F:toxin activity"/>
    <property type="evidence" value="ECO:0007669"/>
    <property type="project" value="UniProtKB-KW"/>
</dbReference>
<dbReference type="EC" id="3.1.-.-" evidence="8"/>
<dbReference type="InterPro" id="IPR029060">
    <property type="entry name" value="PIN-like_dom_sf"/>
</dbReference>
<evidence type="ECO:0000256" key="6">
    <source>
        <dbReference type="ARBA" id="ARBA00022842"/>
    </source>
</evidence>
<dbReference type="InterPro" id="IPR002716">
    <property type="entry name" value="PIN_dom"/>
</dbReference>
<keyword evidence="8" id="KW-0800">Toxin</keyword>